<dbReference type="OrthoDB" id="3405463at2"/>
<accession>B5GM20</accession>
<keyword evidence="2" id="KW-1185">Reference proteome</keyword>
<dbReference type="Proteomes" id="UP000002357">
    <property type="component" value="Plasmid pSCL4"/>
</dbReference>
<evidence type="ECO:0000313" key="1">
    <source>
        <dbReference type="EMBL" id="EFG05021.2"/>
    </source>
</evidence>
<proteinExistence type="predicted"/>
<protein>
    <submittedName>
        <fullName evidence="1">Site-specific recombinase, DNA invertase Pin</fullName>
    </submittedName>
</protein>
<name>B5GM20_STRCL</name>
<dbReference type="EMBL" id="CM000914">
    <property type="protein sequence ID" value="EFG05021.2"/>
    <property type="molecule type" value="Genomic_DNA"/>
</dbReference>
<organism evidence="1 2">
    <name type="scientific">Streptomyces clavuligerus</name>
    <dbReference type="NCBI Taxonomy" id="1901"/>
    <lineage>
        <taxon>Bacteria</taxon>
        <taxon>Bacillati</taxon>
        <taxon>Actinomycetota</taxon>
        <taxon>Actinomycetes</taxon>
        <taxon>Kitasatosporales</taxon>
        <taxon>Streptomycetaceae</taxon>
        <taxon>Streptomyces</taxon>
    </lineage>
</organism>
<gene>
    <name evidence="1" type="ORF">SCLAV_p1540</name>
</gene>
<dbReference type="AlphaFoldDB" id="B5GM20"/>
<sequence>MPSPRSTSGHRHGGRTRYRALAEHAKREAYPEAVETAHADLADLHTSEVPGPAPPALTKCHSDYTELLVTLHRSFGRQGRLQCPVALRLSDSQGFSFVLSDSHCAVW</sequence>
<keyword evidence="1" id="KW-0614">Plasmid</keyword>
<evidence type="ECO:0000313" key="2">
    <source>
        <dbReference type="Proteomes" id="UP000002357"/>
    </source>
</evidence>
<geneLocation type="plasmid" evidence="1 2">
    <name>pSCL4</name>
</geneLocation>
<reference evidence="1 2" key="1">
    <citation type="journal article" date="2010" name="Genome Biol. Evol.">
        <title>The sequence of a 1.8-mb bacterial linear plasmid reveals a rich evolutionary reservoir of secondary metabolic pathways.</title>
        <authorList>
            <person name="Medema M.H."/>
            <person name="Trefzer A."/>
            <person name="Kovalchuk A."/>
            <person name="van den Berg M."/>
            <person name="Mueller U."/>
            <person name="Heijne W."/>
            <person name="Wu L."/>
            <person name="Alam M.T."/>
            <person name="Ronning C.M."/>
            <person name="Nierman W.C."/>
            <person name="Bovenberg R.A.L."/>
            <person name="Breitling R."/>
            <person name="Takano E."/>
        </authorList>
    </citation>
    <scope>NUCLEOTIDE SEQUENCE [LARGE SCALE GENOMIC DNA]</scope>
    <source>
        <strain evidence="2">ATCC 27064 / DSM 738 / JCM 4710 / NBRC 13307 / NCIMB 12785 / NRRL 3585 / VKM Ac-602</strain>
        <plasmid evidence="1">pSCL4</plasmid>
    </source>
</reference>